<dbReference type="InParanoid" id="A0A0C3NAA6"/>
<name>A0A0C3NAA6_PISTI</name>
<feature type="transmembrane region" description="Helical" evidence="1">
    <location>
        <begin position="43"/>
        <end position="60"/>
    </location>
</feature>
<evidence type="ECO:0000313" key="3">
    <source>
        <dbReference type="Proteomes" id="UP000054217"/>
    </source>
</evidence>
<gene>
    <name evidence="2" type="ORF">M404DRAFT_860273</name>
</gene>
<protein>
    <submittedName>
        <fullName evidence="2">Uncharacterized protein</fullName>
    </submittedName>
</protein>
<evidence type="ECO:0000313" key="2">
    <source>
        <dbReference type="EMBL" id="KIN98044.1"/>
    </source>
</evidence>
<accession>A0A0C3NAA6</accession>
<keyword evidence="1" id="KW-0472">Membrane</keyword>
<keyword evidence="1" id="KW-0812">Transmembrane</keyword>
<reference evidence="3" key="2">
    <citation type="submission" date="2015-01" db="EMBL/GenBank/DDBJ databases">
        <title>Evolutionary Origins and Diversification of the Mycorrhizal Mutualists.</title>
        <authorList>
            <consortium name="DOE Joint Genome Institute"/>
            <consortium name="Mycorrhizal Genomics Consortium"/>
            <person name="Kohler A."/>
            <person name="Kuo A."/>
            <person name="Nagy L.G."/>
            <person name="Floudas D."/>
            <person name="Copeland A."/>
            <person name="Barry K.W."/>
            <person name="Cichocki N."/>
            <person name="Veneault-Fourrey C."/>
            <person name="LaButti K."/>
            <person name="Lindquist E.A."/>
            <person name="Lipzen A."/>
            <person name="Lundell T."/>
            <person name="Morin E."/>
            <person name="Murat C."/>
            <person name="Riley R."/>
            <person name="Ohm R."/>
            <person name="Sun H."/>
            <person name="Tunlid A."/>
            <person name="Henrissat B."/>
            <person name="Grigoriev I.V."/>
            <person name="Hibbett D.S."/>
            <person name="Martin F."/>
        </authorList>
    </citation>
    <scope>NUCLEOTIDE SEQUENCE [LARGE SCALE GENOMIC DNA]</scope>
    <source>
        <strain evidence="3">Marx 270</strain>
    </source>
</reference>
<keyword evidence="1" id="KW-1133">Transmembrane helix</keyword>
<dbReference type="HOGENOM" id="CLU_2655524_0_0_1"/>
<proteinExistence type="predicted"/>
<sequence length="76" mass="8918">MYWHREQFSRNHPNITHRKKIIVIRLERFMCVQTTVSYNARNLSLLFLGVLSGVGGAYMHRGWGSRSPSRRCFHGV</sequence>
<dbReference type="AlphaFoldDB" id="A0A0C3NAA6"/>
<keyword evidence="3" id="KW-1185">Reference proteome</keyword>
<dbReference type="EMBL" id="KN832019">
    <property type="protein sequence ID" value="KIN98044.1"/>
    <property type="molecule type" value="Genomic_DNA"/>
</dbReference>
<evidence type="ECO:0000256" key="1">
    <source>
        <dbReference type="SAM" id="Phobius"/>
    </source>
</evidence>
<organism evidence="2 3">
    <name type="scientific">Pisolithus tinctorius Marx 270</name>
    <dbReference type="NCBI Taxonomy" id="870435"/>
    <lineage>
        <taxon>Eukaryota</taxon>
        <taxon>Fungi</taxon>
        <taxon>Dikarya</taxon>
        <taxon>Basidiomycota</taxon>
        <taxon>Agaricomycotina</taxon>
        <taxon>Agaricomycetes</taxon>
        <taxon>Agaricomycetidae</taxon>
        <taxon>Boletales</taxon>
        <taxon>Sclerodermatineae</taxon>
        <taxon>Pisolithaceae</taxon>
        <taxon>Pisolithus</taxon>
    </lineage>
</organism>
<dbReference type="Proteomes" id="UP000054217">
    <property type="component" value="Unassembled WGS sequence"/>
</dbReference>
<reference evidence="2 3" key="1">
    <citation type="submission" date="2014-04" db="EMBL/GenBank/DDBJ databases">
        <authorList>
            <consortium name="DOE Joint Genome Institute"/>
            <person name="Kuo A."/>
            <person name="Kohler A."/>
            <person name="Costa M.D."/>
            <person name="Nagy L.G."/>
            <person name="Floudas D."/>
            <person name="Copeland A."/>
            <person name="Barry K.W."/>
            <person name="Cichocki N."/>
            <person name="Veneault-Fourrey C."/>
            <person name="LaButti K."/>
            <person name="Lindquist E.A."/>
            <person name="Lipzen A."/>
            <person name="Lundell T."/>
            <person name="Morin E."/>
            <person name="Murat C."/>
            <person name="Sun H."/>
            <person name="Tunlid A."/>
            <person name="Henrissat B."/>
            <person name="Grigoriev I.V."/>
            <person name="Hibbett D.S."/>
            <person name="Martin F."/>
            <person name="Nordberg H.P."/>
            <person name="Cantor M.N."/>
            <person name="Hua S.X."/>
        </authorList>
    </citation>
    <scope>NUCLEOTIDE SEQUENCE [LARGE SCALE GENOMIC DNA]</scope>
    <source>
        <strain evidence="2 3">Marx 270</strain>
    </source>
</reference>